<dbReference type="InParanoid" id="A0A3N4KSU6"/>
<accession>A0A3N4KSU6</accession>
<protein>
    <submittedName>
        <fullName evidence="2">Uncharacterized protein</fullName>
    </submittedName>
</protein>
<dbReference type="EMBL" id="ML119129">
    <property type="protein sequence ID" value="RPB12372.1"/>
    <property type="molecule type" value="Genomic_DNA"/>
</dbReference>
<name>A0A3N4KSU6_9PEZI</name>
<evidence type="ECO:0000313" key="3">
    <source>
        <dbReference type="Proteomes" id="UP000277580"/>
    </source>
</evidence>
<dbReference type="Proteomes" id="UP000277580">
    <property type="component" value="Unassembled WGS sequence"/>
</dbReference>
<sequence length="261" mass="28843">MNGGANLPIAVLRAPLALLRQHLENLRTSFYLSATEFQRAHLAMILMTEHPGLWTDHEILHIVHQMESLRGEARFLFSEIEAAQRRISLMEVDFMNTMRMRGVWDAVLAIREPDELAADDGEEGGNVEDDEHWTYRPRRGLEREGRANVEDDEPAIHIPGGRAEGDERAERRGGLRGREGREHGADMSQPTETPAPLKPGLEGLTPPPDYGPAAEPPLGSLLSGYFSLPEQLRGGAGADGQLGDLFTQFSKAHAEQMGGKK</sequence>
<feature type="region of interest" description="Disordered" evidence="1">
    <location>
        <begin position="116"/>
        <end position="224"/>
    </location>
</feature>
<dbReference type="AlphaFoldDB" id="A0A3N4KSU6"/>
<dbReference type="OrthoDB" id="10589137at2759"/>
<organism evidence="2 3">
    <name type="scientific">Morchella conica CCBAS932</name>
    <dbReference type="NCBI Taxonomy" id="1392247"/>
    <lineage>
        <taxon>Eukaryota</taxon>
        <taxon>Fungi</taxon>
        <taxon>Dikarya</taxon>
        <taxon>Ascomycota</taxon>
        <taxon>Pezizomycotina</taxon>
        <taxon>Pezizomycetes</taxon>
        <taxon>Pezizales</taxon>
        <taxon>Morchellaceae</taxon>
        <taxon>Morchella</taxon>
    </lineage>
</organism>
<evidence type="ECO:0000313" key="2">
    <source>
        <dbReference type="EMBL" id="RPB12372.1"/>
    </source>
</evidence>
<keyword evidence="3" id="KW-1185">Reference proteome</keyword>
<feature type="compositionally biased region" description="Basic and acidic residues" evidence="1">
    <location>
        <begin position="163"/>
        <end position="185"/>
    </location>
</feature>
<feature type="compositionally biased region" description="Acidic residues" evidence="1">
    <location>
        <begin position="116"/>
        <end position="131"/>
    </location>
</feature>
<evidence type="ECO:0000256" key="1">
    <source>
        <dbReference type="SAM" id="MobiDB-lite"/>
    </source>
</evidence>
<gene>
    <name evidence="2" type="ORF">P167DRAFT_574420</name>
</gene>
<proteinExistence type="predicted"/>
<feature type="compositionally biased region" description="Basic and acidic residues" evidence="1">
    <location>
        <begin position="139"/>
        <end position="149"/>
    </location>
</feature>
<reference evidence="2 3" key="1">
    <citation type="journal article" date="2018" name="Nat. Ecol. Evol.">
        <title>Pezizomycetes genomes reveal the molecular basis of ectomycorrhizal truffle lifestyle.</title>
        <authorList>
            <person name="Murat C."/>
            <person name="Payen T."/>
            <person name="Noel B."/>
            <person name="Kuo A."/>
            <person name="Morin E."/>
            <person name="Chen J."/>
            <person name="Kohler A."/>
            <person name="Krizsan K."/>
            <person name="Balestrini R."/>
            <person name="Da Silva C."/>
            <person name="Montanini B."/>
            <person name="Hainaut M."/>
            <person name="Levati E."/>
            <person name="Barry K.W."/>
            <person name="Belfiori B."/>
            <person name="Cichocki N."/>
            <person name="Clum A."/>
            <person name="Dockter R.B."/>
            <person name="Fauchery L."/>
            <person name="Guy J."/>
            <person name="Iotti M."/>
            <person name="Le Tacon F."/>
            <person name="Lindquist E.A."/>
            <person name="Lipzen A."/>
            <person name="Malagnac F."/>
            <person name="Mello A."/>
            <person name="Molinier V."/>
            <person name="Miyauchi S."/>
            <person name="Poulain J."/>
            <person name="Riccioni C."/>
            <person name="Rubini A."/>
            <person name="Sitrit Y."/>
            <person name="Splivallo R."/>
            <person name="Traeger S."/>
            <person name="Wang M."/>
            <person name="Zifcakova L."/>
            <person name="Wipf D."/>
            <person name="Zambonelli A."/>
            <person name="Paolocci F."/>
            <person name="Nowrousian M."/>
            <person name="Ottonello S."/>
            <person name="Baldrian P."/>
            <person name="Spatafora J.W."/>
            <person name="Henrissat B."/>
            <person name="Nagy L.G."/>
            <person name="Aury J.M."/>
            <person name="Wincker P."/>
            <person name="Grigoriev I.V."/>
            <person name="Bonfante P."/>
            <person name="Martin F.M."/>
        </authorList>
    </citation>
    <scope>NUCLEOTIDE SEQUENCE [LARGE SCALE GENOMIC DNA]</scope>
    <source>
        <strain evidence="2 3">CCBAS932</strain>
    </source>
</reference>